<sequence length="243" mass="27410">MYCSKECQVKHWPLHKDVCKALGKARLDPNFLYGYKALPAGIEKHKARYPVILVSVVEKPSNPTGFGNSFTGVTILEMRETTELPITTALGFSLGMVRYTHGSVPQLNLAASLLMTDCDIRSPTFAYPALPQDIPIGGIYLSRRDGKHMPATHMIAMLEYLRIEMDEFFETAAREHRGEKVDRQELVDRFLTPTAFLRGFAKMKREKLEKGETDWEDVDCPVEVDQEPKKVGDTTIKDTTVEG</sequence>
<evidence type="ECO:0000313" key="6">
    <source>
        <dbReference type="Proteomes" id="UP001310594"/>
    </source>
</evidence>
<dbReference type="Proteomes" id="UP001310594">
    <property type="component" value="Unassembled WGS sequence"/>
</dbReference>
<feature type="domain" description="MYND-type" evidence="4">
    <location>
        <begin position="1"/>
        <end position="19"/>
    </location>
</feature>
<dbReference type="EMBL" id="JAVRQU010000002">
    <property type="protein sequence ID" value="KAK5706910.1"/>
    <property type="molecule type" value="Genomic_DNA"/>
</dbReference>
<organism evidence="5 6">
    <name type="scientific">Elasticomyces elasticus</name>
    <dbReference type="NCBI Taxonomy" id="574655"/>
    <lineage>
        <taxon>Eukaryota</taxon>
        <taxon>Fungi</taxon>
        <taxon>Dikarya</taxon>
        <taxon>Ascomycota</taxon>
        <taxon>Pezizomycotina</taxon>
        <taxon>Dothideomycetes</taxon>
        <taxon>Dothideomycetidae</taxon>
        <taxon>Mycosphaerellales</taxon>
        <taxon>Teratosphaeriaceae</taxon>
        <taxon>Elasticomyces</taxon>
    </lineage>
</organism>
<evidence type="ECO:0000256" key="3">
    <source>
        <dbReference type="ARBA" id="ARBA00022833"/>
    </source>
</evidence>
<name>A0AAN8A5H4_9PEZI</name>
<evidence type="ECO:0000256" key="1">
    <source>
        <dbReference type="ARBA" id="ARBA00022723"/>
    </source>
</evidence>
<gene>
    <name evidence="5" type="ORF">LTR97_001902</name>
</gene>
<evidence type="ECO:0000256" key="2">
    <source>
        <dbReference type="ARBA" id="ARBA00022771"/>
    </source>
</evidence>
<dbReference type="Pfam" id="PF01753">
    <property type="entry name" value="zf-MYND"/>
    <property type="match status" value="1"/>
</dbReference>
<dbReference type="SUPFAM" id="SSF144232">
    <property type="entry name" value="HIT/MYND zinc finger-like"/>
    <property type="match status" value="1"/>
</dbReference>
<proteinExistence type="predicted"/>
<keyword evidence="3" id="KW-0862">Zinc</keyword>
<evidence type="ECO:0000313" key="5">
    <source>
        <dbReference type="EMBL" id="KAK5706910.1"/>
    </source>
</evidence>
<dbReference type="GO" id="GO:0008270">
    <property type="term" value="F:zinc ion binding"/>
    <property type="evidence" value="ECO:0007669"/>
    <property type="project" value="UniProtKB-KW"/>
</dbReference>
<protein>
    <recommendedName>
        <fullName evidence="4">MYND-type domain-containing protein</fullName>
    </recommendedName>
</protein>
<dbReference type="AlphaFoldDB" id="A0AAN8A5H4"/>
<keyword evidence="2" id="KW-0863">Zinc-finger</keyword>
<keyword evidence="1" id="KW-0479">Metal-binding</keyword>
<reference evidence="5" key="1">
    <citation type="submission" date="2023-08" db="EMBL/GenBank/DDBJ databases">
        <title>Black Yeasts Isolated from many extreme environments.</title>
        <authorList>
            <person name="Coleine C."/>
            <person name="Stajich J.E."/>
            <person name="Selbmann L."/>
        </authorList>
    </citation>
    <scope>NUCLEOTIDE SEQUENCE</scope>
    <source>
        <strain evidence="5">CCFEE 5810</strain>
    </source>
</reference>
<dbReference type="InterPro" id="IPR002893">
    <property type="entry name" value="Znf_MYND"/>
</dbReference>
<dbReference type="Gene3D" id="6.10.140.2220">
    <property type="match status" value="1"/>
</dbReference>
<evidence type="ECO:0000259" key="4">
    <source>
        <dbReference type="Pfam" id="PF01753"/>
    </source>
</evidence>
<accession>A0AAN8A5H4</accession>
<comment type="caution">
    <text evidence="5">The sequence shown here is derived from an EMBL/GenBank/DDBJ whole genome shotgun (WGS) entry which is preliminary data.</text>
</comment>